<evidence type="ECO:0000313" key="1">
    <source>
        <dbReference type="EMBL" id="EGV00683.1"/>
    </source>
</evidence>
<comment type="caution">
    <text evidence="1">The sequence shown here is derived from an EMBL/GenBank/DDBJ whole genome shotgun (WGS) entry which is preliminary data.</text>
</comment>
<reference evidence="1 2" key="1">
    <citation type="submission" date="2011-07" db="EMBL/GenBank/DDBJ databases">
        <authorList>
            <person name="Harkins D.M."/>
            <person name="Madupu R."/>
            <person name="Durkin A.S."/>
            <person name="Torralba M."/>
            <person name="Methe B."/>
            <person name="Sutton G.G."/>
            <person name="Nelson K.E."/>
        </authorList>
    </citation>
    <scope>NUCLEOTIDE SEQUENCE [LARGE SCALE GENOMIC DNA]</scope>
    <source>
        <strain evidence="1 2">SK313</strain>
    </source>
</reference>
<sequence>MMNFLFFSHIDEEEGSYNNLKRLREIAAQNFYMMLINWRMQGMTTKNMITQIVGYWNTLTGYEAEYVYVGKWGDTTRGPNSHREYWTNISNKTQSEKINLAIVRLKEEYDFIDNEIIKYIEILNTLGLIDNELYLKIKYGTSNNEKIALLNCGISNTLSNILFEKYKNLYNIDASSNVVTFDKSLINIMRENDENGILISEILLNSPTE</sequence>
<dbReference type="PATRIC" id="fig|1035190.4.peg.2009"/>
<dbReference type="Proteomes" id="UP000005621">
    <property type="component" value="Unassembled WGS sequence"/>
</dbReference>
<gene>
    <name evidence="1" type="ORF">HMPREF9950_2104</name>
</gene>
<dbReference type="AlphaFoldDB" id="F9Q5I3"/>
<organism evidence="1 2">
    <name type="scientific">Streptococcus oralis SK313</name>
    <dbReference type="NCBI Taxonomy" id="1035190"/>
    <lineage>
        <taxon>Bacteria</taxon>
        <taxon>Bacillati</taxon>
        <taxon>Bacillota</taxon>
        <taxon>Bacilli</taxon>
        <taxon>Lactobacillales</taxon>
        <taxon>Streptococcaceae</taxon>
        <taxon>Streptococcus</taxon>
    </lineage>
</organism>
<accession>F9Q5I3</accession>
<evidence type="ECO:0000313" key="2">
    <source>
        <dbReference type="Proteomes" id="UP000005621"/>
    </source>
</evidence>
<proteinExistence type="predicted"/>
<dbReference type="EMBL" id="AFUU01000005">
    <property type="protein sequence ID" value="EGV00683.1"/>
    <property type="molecule type" value="Genomic_DNA"/>
</dbReference>
<protein>
    <submittedName>
        <fullName evidence="1">Conserved domain protein</fullName>
    </submittedName>
</protein>
<name>F9Q5I3_STROR</name>